<proteinExistence type="inferred from homology"/>
<dbReference type="AlphaFoldDB" id="A0A200QPA4"/>
<keyword evidence="2" id="KW-1003">Cell membrane</keyword>
<dbReference type="Gene3D" id="2.60.40.790">
    <property type="match status" value="1"/>
</dbReference>
<accession>A0A200QPA4</accession>
<feature type="region of interest" description="Disordered" evidence="6">
    <location>
        <begin position="101"/>
        <end position="177"/>
    </location>
</feature>
<keyword evidence="3" id="KW-0611">Plant defense</keyword>
<dbReference type="Proteomes" id="UP000195402">
    <property type="component" value="Unassembled WGS sequence"/>
</dbReference>
<dbReference type="PANTHER" id="PTHR43670:SF114">
    <property type="entry name" value="OS05G0592000 PROTEIN"/>
    <property type="match status" value="1"/>
</dbReference>
<comment type="similarity">
    <text evidence="4 5">Belongs to the small heat shock protein (HSP20) family.</text>
</comment>
<organism evidence="9 10">
    <name type="scientific">Macleaya cordata</name>
    <name type="common">Five-seeded plume-poppy</name>
    <name type="synonym">Bocconia cordata</name>
    <dbReference type="NCBI Taxonomy" id="56857"/>
    <lineage>
        <taxon>Eukaryota</taxon>
        <taxon>Viridiplantae</taxon>
        <taxon>Streptophyta</taxon>
        <taxon>Embryophyta</taxon>
        <taxon>Tracheophyta</taxon>
        <taxon>Spermatophyta</taxon>
        <taxon>Magnoliopsida</taxon>
        <taxon>Ranunculales</taxon>
        <taxon>Papaveraceae</taxon>
        <taxon>Papaveroideae</taxon>
        <taxon>Macleaya</taxon>
    </lineage>
</organism>
<feature type="compositionally biased region" description="Pro residues" evidence="6">
    <location>
        <begin position="115"/>
        <end position="124"/>
    </location>
</feature>
<evidence type="ECO:0000256" key="2">
    <source>
        <dbReference type="ARBA" id="ARBA00022475"/>
    </source>
</evidence>
<dbReference type="EMBL" id="MVGT01001400">
    <property type="protein sequence ID" value="OVA12290.1"/>
    <property type="molecule type" value="Genomic_DNA"/>
</dbReference>
<comment type="subcellular location">
    <subcellularLocation>
        <location evidence="1">Cell membrane</location>
        <topology evidence="1">Single-pass membrane protein</topology>
    </subcellularLocation>
</comment>
<feature type="region of interest" description="Disordered" evidence="6">
    <location>
        <begin position="1"/>
        <end position="24"/>
    </location>
</feature>
<comment type="caution">
    <text evidence="9">The sequence shown here is derived from an EMBL/GenBank/DDBJ whole genome shotgun (WGS) entry which is preliminary data.</text>
</comment>
<feature type="compositionally biased region" description="Basic residues" evidence="6">
    <location>
        <begin position="1"/>
        <end position="10"/>
    </location>
</feature>
<dbReference type="CDD" id="cd06464">
    <property type="entry name" value="ACD_sHsps-like"/>
    <property type="match status" value="1"/>
</dbReference>
<evidence type="ECO:0000313" key="10">
    <source>
        <dbReference type="Proteomes" id="UP000195402"/>
    </source>
</evidence>
<dbReference type="GO" id="GO:0034605">
    <property type="term" value="P:cellular response to heat"/>
    <property type="evidence" value="ECO:0007669"/>
    <property type="project" value="TreeGrafter"/>
</dbReference>
<feature type="compositionally biased region" description="Basic and acidic residues" evidence="6">
    <location>
        <begin position="138"/>
        <end position="153"/>
    </location>
</feature>
<evidence type="ECO:0000256" key="7">
    <source>
        <dbReference type="SAM" id="Phobius"/>
    </source>
</evidence>
<evidence type="ECO:0000256" key="5">
    <source>
        <dbReference type="RuleBase" id="RU003616"/>
    </source>
</evidence>
<evidence type="ECO:0000256" key="3">
    <source>
        <dbReference type="ARBA" id="ARBA00022821"/>
    </source>
</evidence>
<dbReference type="SUPFAM" id="SSF49764">
    <property type="entry name" value="HSP20-like chaperones"/>
    <property type="match status" value="1"/>
</dbReference>
<dbReference type="InterPro" id="IPR008978">
    <property type="entry name" value="HSP20-like_chaperone"/>
</dbReference>
<dbReference type="OMA" id="FTEFENQ"/>
<evidence type="ECO:0000256" key="4">
    <source>
        <dbReference type="PROSITE-ProRule" id="PRU00285"/>
    </source>
</evidence>
<feature type="compositionally biased region" description="Basic and acidic residues" evidence="6">
    <location>
        <begin position="101"/>
        <end position="112"/>
    </location>
</feature>
<dbReference type="GO" id="GO:0005886">
    <property type="term" value="C:plasma membrane"/>
    <property type="evidence" value="ECO:0007669"/>
    <property type="project" value="UniProtKB-SubCell"/>
</dbReference>
<gene>
    <name evidence="9" type="ORF">BVC80_1575g7</name>
</gene>
<protein>
    <submittedName>
        <fullName evidence="9">Alpha crystallin/Hsp20 domain</fullName>
    </submittedName>
</protein>
<evidence type="ECO:0000256" key="6">
    <source>
        <dbReference type="SAM" id="MobiDB-lite"/>
    </source>
</evidence>
<keyword evidence="10" id="KW-1185">Reference proteome</keyword>
<name>A0A200QPA4_MACCD</name>
<evidence type="ECO:0000313" key="9">
    <source>
        <dbReference type="EMBL" id="OVA12290.1"/>
    </source>
</evidence>
<dbReference type="PROSITE" id="PS01031">
    <property type="entry name" value="SHSP"/>
    <property type="match status" value="1"/>
</dbReference>
<feature type="transmembrane region" description="Helical" evidence="7">
    <location>
        <begin position="232"/>
        <end position="255"/>
    </location>
</feature>
<dbReference type="GO" id="GO:0006952">
    <property type="term" value="P:defense response"/>
    <property type="evidence" value="ECO:0007669"/>
    <property type="project" value="UniProtKB-KW"/>
</dbReference>
<dbReference type="InterPro" id="IPR002068">
    <property type="entry name" value="A-crystallin/Hsp20_dom"/>
</dbReference>
<dbReference type="InParanoid" id="A0A200QPA4"/>
<reference evidence="9 10" key="1">
    <citation type="journal article" date="2017" name="Mol. Plant">
        <title>The Genome of Medicinal Plant Macleaya cordata Provides New Insights into Benzylisoquinoline Alkaloids Metabolism.</title>
        <authorList>
            <person name="Liu X."/>
            <person name="Liu Y."/>
            <person name="Huang P."/>
            <person name="Ma Y."/>
            <person name="Qing Z."/>
            <person name="Tang Q."/>
            <person name="Cao H."/>
            <person name="Cheng P."/>
            <person name="Zheng Y."/>
            <person name="Yuan Z."/>
            <person name="Zhou Y."/>
            <person name="Liu J."/>
            <person name="Tang Z."/>
            <person name="Zhuo Y."/>
            <person name="Zhang Y."/>
            <person name="Yu L."/>
            <person name="Huang J."/>
            <person name="Yang P."/>
            <person name="Peng Q."/>
            <person name="Zhang J."/>
            <person name="Jiang W."/>
            <person name="Zhang Z."/>
            <person name="Lin K."/>
            <person name="Ro D.K."/>
            <person name="Chen X."/>
            <person name="Xiong X."/>
            <person name="Shang Y."/>
            <person name="Huang S."/>
            <person name="Zeng J."/>
        </authorList>
    </citation>
    <scope>NUCLEOTIDE SEQUENCE [LARGE SCALE GENOMIC DNA]</scope>
    <source>
        <strain evidence="10">cv. BLH2017</strain>
        <tissue evidence="9">Root</tissue>
    </source>
</reference>
<feature type="domain" description="SHSP" evidence="8">
    <location>
        <begin position="11"/>
        <end position="114"/>
    </location>
</feature>
<dbReference type="OrthoDB" id="1431247at2759"/>
<keyword evidence="7" id="KW-0812">Transmembrane</keyword>
<sequence>MDTRPRTRARRSYEDFEPSTELVQEQDSDTLLIELSGFTKEQVRVQFDKSGNLKITGERPLGDNKWTRFCEDFQVASNSNTSEIHATFEDGILFVTMPKFKDDQSGKKHATESEPVPPPPPSPPRQTMEDFIFTEFENQNKKEPKLTESEAERTPASAWDYPGLLPPPEAPKSKPEAQLDQLEYSKRQKLEDEKIKDGSIKNTKNLTPQRSTGFSLEDFKNRSGKFVTGPRISVGSMVMVVIVVALAVGFCVNDFRTTPWN</sequence>
<evidence type="ECO:0000256" key="1">
    <source>
        <dbReference type="ARBA" id="ARBA00004162"/>
    </source>
</evidence>
<dbReference type="Pfam" id="PF00011">
    <property type="entry name" value="HSP20"/>
    <property type="match status" value="1"/>
</dbReference>
<keyword evidence="7" id="KW-0472">Membrane</keyword>
<dbReference type="PANTHER" id="PTHR43670">
    <property type="entry name" value="HEAT SHOCK PROTEIN 26"/>
    <property type="match status" value="1"/>
</dbReference>
<keyword evidence="7" id="KW-1133">Transmembrane helix</keyword>
<evidence type="ECO:0000259" key="8">
    <source>
        <dbReference type="PROSITE" id="PS01031"/>
    </source>
</evidence>